<feature type="signal peptide" evidence="11">
    <location>
        <begin position="1"/>
        <end position="21"/>
    </location>
</feature>
<feature type="chain" id="PRO_5044245254" description="Ig-like domain-containing protein" evidence="11">
    <location>
        <begin position="22"/>
        <end position="128"/>
    </location>
</feature>
<dbReference type="InterPro" id="IPR007110">
    <property type="entry name" value="Ig-like_dom"/>
</dbReference>
<dbReference type="InterPro" id="IPR013106">
    <property type="entry name" value="Ig_V-set"/>
</dbReference>
<dbReference type="CDD" id="cd00096">
    <property type="entry name" value="Ig"/>
    <property type="match status" value="1"/>
</dbReference>
<keyword evidence="6" id="KW-0472">Membrane</keyword>
<dbReference type="Pfam" id="PF07686">
    <property type="entry name" value="V-set"/>
    <property type="match status" value="1"/>
</dbReference>
<feature type="domain" description="Ig-like" evidence="12">
    <location>
        <begin position="16"/>
        <end position="104"/>
    </location>
</feature>
<keyword evidence="7" id="KW-1015">Disulfide bond</keyword>
<dbReference type="GO" id="GO:0071222">
    <property type="term" value="P:cellular response to lipopolysaccharide"/>
    <property type="evidence" value="ECO:0007669"/>
    <property type="project" value="TreeGrafter"/>
</dbReference>
<dbReference type="GO" id="GO:0006955">
    <property type="term" value="P:immune response"/>
    <property type="evidence" value="ECO:0007669"/>
    <property type="project" value="TreeGrafter"/>
</dbReference>
<dbReference type="InterPro" id="IPR036179">
    <property type="entry name" value="Ig-like_dom_sf"/>
</dbReference>
<keyword evidence="4 11" id="KW-0732">Signal</keyword>
<protein>
    <recommendedName>
        <fullName evidence="12">Ig-like domain-containing protein</fullName>
    </recommendedName>
</protein>
<proteinExistence type="predicted"/>
<dbReference type="GO" id="GO:0042130">
    <property type="term" value="P:negative regulation of T cell proliferation"/>
    <property type="evidence" value="ECO:0007669"/>
    <property type="project" value="TreeGrafter"/>
</dbReference>
<dbReference type="GO" id="GO:0031295">
    <property type="term" value="P:T cell costimulation"/>
    <property type="evidence" value="ECO:0007669"/>
    <property type="project" value="TreeGrafter"/>
</dbReference>
<dbReference type="PANTHER" id="PTHR25466:SF14">
    <property type="entry name" value="BUTYROPHILIN SUBFAMILY 2 MEMBER A2-LIKE-RELATED"/>
    <property type="match status" value="1"/>
</dbReference>
<evidence type="ECO:0000256" key="6">
    <source>
        <dbReference type="ARBA" id="ARBA00023136"/>
    </source>
</evidence>
<dbReference type="SUPFAM" id="SSF48726">
    <property type="entry name" value="Immunoglobulin"/>
    <property type="match status" value="1"/>
</dbReference>
<evidence type="ECO:0000256" key="3">
    <source>
        <dbReference type="ARBA" id="ARBA00022692"/>
    </source>
</evidence>
<dbReference type="PROSITE" id="PS50835">
    <property type="entry name" value="IG_LIKE"/>
    <property type="match status" value="1"/>
</dbReference>
<dbReference type="GO" id="GO:0042102">
    <property type="term" value="P:positive regulation of T cell proliferation"/>
    <property type="evidence" value="ECO:0007669"/>
    <property type="project" value="TreeGrafter"/>
</dbReference>
<evidence type="ECO:0000256" key="5">
    <source>
        <dbReference type="ARBA" id="ARBA00022989"/>
    </source>
</evidence>
<evidence type="ECO:0000256" key="10">
    <source>
        <dbReference type="ARBA" id="ARBA00023319"/>
    </source>
</evidence>
<accession>A0AAZ1XCU7</accession>
<dbReference type="InterPro" id="IPR003599">
    <property type="entry name" value="Ig_sub"/>
</dbReference>
<keyword evidence="5" id="KW-1133">Transmembrane helix</keyword>
<evidence type="ECO:0000256" key="7">
    <source>
        <dbReference type="ARBA" id="ARBA00023157"/>
    </source>
</evidence>
<name>A0AAZ1XCU7_OREAU</name>
<reference evidence="13" key="3">
    <citation type="submission" date="2025-09" db="UniProtKB">
        <authorList>
            <consortium name="Ensembl"/>
        </authorList>
    </citation>
    <scope>IDENTIFICATION</scope>
</reference>
<dbReference type="PANTHER" id="PTHR25466">
    <property type="entry name" value="T-LYMPHOCYTE ACTIVATION ANTIGEN"/>
    <property type="match status" value="1"/>
</dbReference>
<dbReference type="GO" id="GO:0009897">
    <property type="term" value="C:external side of plasma membrane"/>
    <property type="evidence" value="ECO:0007669"/>
    <property type="project" value="TreeGrafter"/>
</dbReference>
<keyword evidence="3" id="KW-0812">Transmembrane</keyword>
<dbReference type="Gene3D" id="2.60.40.10">
    <property type="entry name" value="Immunoglobulins"/>
    <property type="match status" value="1"/>
</dbReference>
<dbReference type="SMART" id="SM00409">
    <property type="entry name" value="IG"/>
    <property type="match status" value="1"/>
</dbReference>
<evidence type="ECO:0000256" key="9">
    <source>
        <dbReference type="ARBA" id="ARBA00023180"/>
    </source>
</evidence>
<reference evidence="14" key="1">
    <citation type="submission" date="2020-03" db="EMBL/GenBank/DDBJ databases">
        <title>Evolution of repeat sequences and sex chromosomes of tilapia species revealed by chromosome-level genomes.</title>
        <authorList>
            <person name="Xu L."/>
            <person name="Tao W."/>
            <person name="Wang D."/>
            <person name="Zhou Q."/>
        </authorList>
    </citation>
    <scope>NUCLEOTIDE SEQUENCE [LARGE SCALE GENOMIC DNA]</scope>
    <source>
        <strain evidence="14">Israel</strain>
    </source>
</reference>
<keyword evidence="8" id="KW-0675">Receptor</keyword>
<dbReference type="AlphaFoldDB" id="A0AAZ1XCU7"/>
<keyword evidence="9" id="KW-0325">Glycoprotein</keyword>
<evidence type="ECO:0000256" key="4">
    <source>
        <dbReference type="ARBA" id="ARBA00022729"/>
    </source>
</evidence>
<reference evidence="13" key="2">
    <citation type="submission" date="2025-08" db="UniProtKB">
        <authorList>
            <consortium name="Ensembl"/>
        </authorList>
    </citation>
    <scope>IDENTIFICATION</scope>
</reference>
<evidence type="ECO:0000259" key="12">
    <source>
        <dbReference type="PROSITE" id="PS50835"/>
    </source>
</evidence>
<sequence>MNIICHILMFLLRISPTFNLSAPLFHLLDQKTTVVKSGQDVTLTCRAPNSILITAVKWSRADLEPQFVLLFQDSLFDRQMKDGDVSLILNNVKINDAETYMCRVFIEETRSWKNSIIIYLTVVDPPGE</sequence>
<evidence type="ECO:0000256" key="11">
    <source>
        <dbReference type="SAM" id="SignalP"/>
    </source>
</evidence>
<evidence type="ECO:0000256" key="1">
    <source>
        <dbReference type="ARBA" id="ARBA00004251"/>
    </source>
</evidence>
<keyword evidence="14" id="KW-1185">Reference proteome</keyword>
<evidence type="ECO:0000313" key="14">
    <source>
        <dbReference type="Proteomes" id="UP000472276"/>
    </source>
</evidence>
<dbReference type="Ensembl" id="ENSOABT00000068468.1">
    <property type="protein sequence ID" value="ENSOABP00000065936.1"/>
    <property type="gene ID" value="ENSOABG00000034422.1"/>
</dbReference>
<evidence type="ECO:0000256" key="2">
    <source>
        <dbReference type="ARBA" id="ARBA00022475"/>
    </source>
</evidence>
<keyword evidence="2" id="KW-1003">Cell membrane</keyword>
<evidence type="ECO:0000256" key="8">
    <source>
        <dbReference type="ARBA" id="ARBA00023170"/>
    </source>
</evidence>
<evidence type="ECO:0000313" key="13">
    <source>
        <dbReference type="Ensembl" id="ENSOABP00000065936.1"/>
    </source>
</evidence>
<dbReference type="Proteomes" id="UP000472276">
    <property type="component" value="Unassembled WGS sequence"/>
</dbReference>
<dbReference type="InterPro" id="IPR051713">
    <property type="entry name" value="T-cell_Activation_Regulation"/>
</dbReference>
<dbReference type="InterPro" id="IPR013783">
    <property type="entry name" value="Ig-like_fold"/>
</dbReference>
<organism evidence="13 14">
    <name type="scientific">Oreochromis aureus</name>
    <name type="common">Israeli tilapia</name>
    <name type="synonym">Chromis aureus</name>
    <dbReference type="NCBI Taxonomy" id="47969"/>
    <lineage>
        <taxon>Eukaryota</taxon>
        <taxon>Metazoa</taxon>
        <taxon>Chordata</taxon>
        <taxon>Craniata</taxon>
        <taxon>Vertebrata</taxon>
        <taxon>Euteleostomi</taxon>
        <taxon>Actinopterygii</taxon>
        <taxon>Neopterygii</taxon>
        <taxon>Teleostei</taxon>
        <taxon>Neoteleostei</taxon>
        <taxon>Acanthomorphata</taxon>
        <taxon>Ovalentaria</taxon>
        <taxon>Cichlomorphae</taxon>
        <taxon>Cichliformes</taxon>
        <taxon>Cichlidae</taxon>
        <taxon>African cichlids</taxon>
        <taxon>Pseudocrenilabrinae</taxon>
        <taxon>Oreochromini</taxon>
        <taxon>Oreochromis</taxon>
    </lineage>
</organism>
<comment type="subcellular location">
    <subcellularLocation>
        <location evidence="1">Cell membrane</location>
        <topology evidence="1">Single-pass type I membrane protein</topology>
    </subcellularLocation>
</comment>
<keyword evidence="10" id="KW-0393">Immunoglobulin domain</keyword>
<dbReference type="GO" id="GO:0007166">
    <property type="term" value="P:cell surface receptor signaling pathway"/>
    <property type="evidence" value="ECO:0007669"/>
    <property type="project" value="TreeGrafter"/>
</dbReference>